<name>A0A821QDL2_9BILA</name>
<dbReference type="AlphaFoldDB" id="A0A821QDL2"/>
<gene>
    <name evidence="1" type="ORF">KIK155_LOCUS3639</name>
    <name evidence="2" type="ORF">TOA249_LOCUS24492</name>
</gene>
<dbReference type="EMBL" id="CAJNYV010000220">
    <property type="protein sequence ID" value="CAF3351481.1"/>
    <property type="molecule type" value="Genomic_DNA"/>
</dbReference>
<dbReference type="EMBL" id="CAJOBS010002506">
    <property type="protein sequence ID" value="CAF4819473.1"/>
    <property type="molecule type" value="Genomic_DNA"/>
</dbReference>
<organism evidence="2 3">
    <name type="scientific">Rotaria socialis</name>
    <dbReference type="NCBI Taxonomy" id="392032"/>
    <lineage>
        <taxon>Eukaryota</taxon>
        <taxon>Metazoa</taxon>
        <taxon>Spiralia</taxon>
        <taxon>Gnathifera</taxon>
        <taxon>Rotifera</taxon>
        <taxon>Eurotatoria</taxon>
        <taxon>Bdelloidea</taxon>
        <taxon>Philodinida</taxon>
        <taxon>Philodinidae</taxon>
        <taxon>Rotaria</taxon>
    </lineage>
</organism>
<dbReference type="Proteomes" id="UP000663865">
    <property type="component" value="Unassembled WGS sequence"/>
</dbReference>
<reference evidence="2" key="1">
    <citation type="submission" date="2021-02" db="EMBL/GenBank/DDBJ databases">
        <authorList>
            <person name="Nowell W R."/>
        </authorList>
    </citation>
    <scope>NUCLEOTIDE SEQUENCE</scope>
</reference>
<evidence type="ECO:0000313" key="3">
    <source>
        <dbReference type="Proteomes" id="UP000663838"/>
    </source>
</evidence>
<dbReference type="Proteomes" id="UP000663838">
    <property type="component" value="Unassembled WGS sequence"/>
</dbReference>
<protein>
    <submittedName>
        <fullName evidence="2">Uncharacterized protein</fullName>
    </submittedName>
</protein>
<comment type="caution">
    <text evidence="2">The sequence shown here is derived from an EMBL/GenBank/DDBJ whole genome shotgun (WGS) entry which is preliminary data.</text>
</comment>
<evidence type="ECO:0000313" key="1">
    <source>
        <dbReference type="EMBL" id="CAF3351481.1"/>
    </source>
</evidence>
<evidence type="ECO:0000313" key="2">
    <source>
        <dbReference type="EMBL" id="CAF4819473.1"/>
    </source>
</evidence>
<accession>A0A821QDL2</accession>
<sequence>MSTDDSNNSAVSHKLTVYEYNKLHNKLKFMNQTNSTNTSRRRLPPKMSEAKADWLRQTLKSRISETSITSGAKQPIAFVADPCECIITNLSKLSRGLRNRVIKEYINNNPIVNTLTCPHPSGYFRNIPCPYCYYGNSEVVKIEKLTRYFICKFRKYKQQFRGNKNRSKNKSFPSKTANTVPSQLLVQNNDVTETEYRIPILNSDMQPSTSVTPINEIVEPINKSPSIKNKNTVQVPLLPTVGITEELESLSLSANDNKLQPTLAVNTEVAEPSDESLINNIDHASAKINVINKSCVAIGEDHSKCNGEPSKNQADLKLLSHARIGLGINFECPAQDPYQLGEKYTQFYRSRAVYGNNYFDFVGYNRLNDAYYAEAGYSDSSEKYTKAQTDELRKMYSVVHDFIGWVGDFEKKYGDGTLQQKKDSIIKRIDHEIALNNLFINNPNATLQEVRELYNKHHPLNTLDSV</sequence>
<proteinExistence type="predicted"/>